<feature type="domain" description="HTH cro/C1-type" evidence="2">
    <location>
        <begin position="4"/>
        <end position="58"/>
    </location>
</feature>
<dbReference type="Pfam" id="PF01381">
    <property type="entry name" value="HTH_3"/>
    <property type="match status" value="1"/>
</dbReference>
<protein>
    <submittedName>
        <fullName evidence="3">Transcriptional regulator</fullName>
    </submittedName>
</protein>
<dbReference type="GO" id="GO:0003677">
    <property type="term" value="F:DNA binding"/>
    <property type="evidence" value="ECO:0007669"/>
    <property type="project" value="UniProtKB-KW"/>
</dbReference>
<dbReference type="KEGG" id="elim:B2M23_16480"/>
<dbReference type="RefSeq" id="WP_013380218.1">
    <property type="nucleotide sequence ID" value="NZ_CP019962.1"/>
</dbReference>
<dbReference type="EMBL" id="CP019962">
    <property type="protein sequence ID" value="ARD67030.1"/>
    <property type="molecule type" value="Genomic_DNA"/>
</dbReference>
<dbReference type="InterPro" id="IPR010982">
    <property type="entry name" value="Lambda_DNA-bd_dom_sf"/>
</dbReference>
<proteinExistence type="predicted"/>
<dbReference type="AlphaFoldDB" id="A0AAC9W3U5"/>
<evidence type="ECO:0000256" key="1">
    <source>
        <dbReference type="ARBA" id="ARBA00023125"/>
    </source>
</evidence>
<evidence type="ECO:0000259" key="2">
    <source>
        <dbReference type="PROSITE" id="PS50943"/>
    </source>
</evidence>
<name>A0AAC9W3U5_EUBLI</name>
<dbReference type="PANTHER" id="PTHR46558:SF4">
    <property type="entry name" value="DNA-BIDING PHAGE PROTEIN"/>
    <property type="match status" value="1"/>
</dbReference>
<sequence>MNNIKKIRKMLNMSQEEFGKRIGLSRATVGRIESEEARPTERTIVTICSVFHIRRDYLLYGKEPIWEKSQGGYGVTESLLIRLQQKHHLTTSDIRLIQAFIDLSPQDRISIVKFMEMFSEKK</sequence>
<dbReference type="CDD" id="cd00093">
    <property type="entry name" value="HTH_XRE"/>
    <property type="match status" value="1"/>
</dbReference>
<dbReference type="PANTHER" id="PTHR46558">
    <property type="entry name" value="TRACRIPTIONAL REGULATORY PROTEIN-RELATED-RELATED"/>
    <property type="match status" value="1"/>
</dbReference>
<dbReference type="Proteomes" id="UP000192391">
    <property type="component" value="Chromosome"/>
</dbReference>
<dbReference type="InterPro" id="IPR001387">
    <property type="entry name" value="Cro/C1-type_HTH"/>
</dbReference>
<dbReference type="Gene3D" id="1.10.260.40">
    <property type="entry name" value="lambda repressor-like DNA-binding domains"/>
    <property type="match status" value="1"/>
</dbReference>
<dbReference type="SMART" id="SM00530">
    <property type="entry name" value="HTH_XRE"/>
    <property type="match status" value="1"/>
</dbReference>
<gene>
    <name evidence="3" type="ORF">B2M23_16480</name>
</gene>
<accession>A0AAC9W3U5</accession>
<keyword evidence="1" id="KW-0238">DNA-binding</keyword>
<evidence type="ECO:0000313" key="4">
    <source>
        <dbReference type="Proteomes" id="UP000192391"/>
    </source>
</evidence>
<reference evidence="4" key="1">
    <citation type="journal article" date="2017" name="Sci. Rep.">
        <title>Determination of the Genome and Primary Transcriptome of Syngas Fermenting Eubacterium limosum ATCC 8486.</title>
        <authorList>
            <person name="Song Y."/>
            <person name="Shin J."/>
            <person name="Jeong Y."/>
            <person name="Jin S."/>
            <person name="Lee J.K."/>
            <person name="Kim D.R."/>
            <person name="Kim S.C."/>
            <person name="Cho S."/>
            <person name="Cho B.K."/>
        </authorList>
    </citation>
    <scope>NUCLEOTIDE SEQUENCE [LARGE SCALE GENOMIC DNA]</scope>
    <source>
        <strain evidence="4">ATCC 8486</strain>
    </source>
</reference>
<organism evidence="3 4">
    <name type="scientific">Eubacterium limosum</name>
    <dbReference type="NCBI Taxonomy" id="1736"/>
    <lineage>
        <taxon>Bacteria</taxon>
        <taxon>Bacillati</taxon>
        <taxon>Bacillota</taxon>
        <taxon>Clostridia</taxon>
        <taxon>Eubacteriales</taxon>
        <taxon>Eubacteriaceae</taxon>
        <taxon>Eubacterium</taxon>
    </lineage>
</organism>
<dbReference type="GeneID" id="68363076"/>
<dbReference type="SUPFAM" id="SSF47413">
    <property type="entry name" value="lambda repressor-like DNA-binding domains"/>
    <property type="match status" value="1"/>
</dbReference>
<dbReference type="PROSITE" id="PS50943">
    <property type="entry name" value="HTH_CROC1"/>
    <property type="match status" value="1"/>
</dbReference>
<evidence type="ECO:0000313" key="3">
    <source>
        <dbReference type="EMBL" id="ARD67030.1"/>
    </source>
</evidence>